<evidence type="ECO:0000256" key="2">
    <source>
        <dbReference type="ARBA" id="ARBA00004245"/>
    </source>
</evidence>
<feature type="transmembrane region" description="Helical" evidence="18">
    <location>
        <begin position="687"/>
        <end position="706"/>
    </location>
</feature>
<keyword evidence="9" id="KW-0963">Cytoplasm</keyword>
<dbReference type="PROSITE" id="PS50106">
    <property type="entry name" value="PDZ"/>
    <property type="match status" value="1"/>
</dbReference>
<evidence type="ECO:0000259" key="19">
    <source>
        <dbReference type="PROSITE" id="PS50106"/>
    </source>
</evidence>
<evidence type="ECO:0000256" key="16">
    <source>
        <dbReference type="ARBA" id="ARBA00023212"/>
    </source>
</evidence>
<dbReference type="Pfam" id="PF20989">
    <property type="entry name" value="Sarcoglycan_2_C"/>
    <property type="match status" value="1"/>
</dbReference>
<dbReference type="GO" id="GO:0042383">
    <property type="term" value="C:sarcolemma"/>
    <property type="evidence" value="ECO:0007669"/>
    <property type="project" value="UniProtKB-SubCell"/>
</dbReference>
<gene>
    <name evidence="20" type="ORF">KC01_LOCUS19588</name>
</gene>
<evidence type="ECO:0000256" key="13">
    <source>
        <dbReference type="ARBA" id="ARBA00023034"/>
    </source>
</evidence>
<evidence type="ECO:0000256" key="7">
    <source>
        <dbReference type="ARBA" id="ARBA00019887"/>
    </source>
</evidence>
<dbReference type="InterPro" id="IPR006644">
    <property type="entry name" value="Cadg"/>
</dbReference>
<comment type="subcellular location">
    <subcellularLocation>
        <location evidence="4">Cell membrane</location>
        <location evidence="4">Sarcolemma</location>
        <topology evidence="4">Single-pass membrane protein</topology>
    </subcellularLocation>
    <subcellularLocation>
        <location evidence="3">Cell projection</location>
        <location evidence="3">Dendrite</location>
    </subcellularLocation>
    <subcellularLocation>
        <location evidence="2">Cytoplasm</location>
        <location evidence="2">Cytoskeleton</location>
    </subcellularLocation>
    <subcellularLocation>
        <location evidence="5">Golgi apparatus</location>
    </subcellularLocation>
</comment>
<dbReference type="GO" id="GO:0016012">
    <property type="term" value="C:sarcoglycan complex"/>
    <property type="evidence" value="ECO:0007669"/>
    <property type="project" value="InterPro"/>
</dbReference>
<keyword evidence="16" id="KW-0206">Cytoskeleton</keyword>
<evidence type="ECO:0000256" key="3">
    <source>
        <dbReference type="ARBA" id="ARBA00004279"/>
    </source>
</evidence>
<dbReference type="EMBL" id="OZ035841">
    <property type="protein sequence ID" value="CAL1590014.1"/>
    <property type="molecule type" value="Genomic_DNA"/>
</dbReference>
<feature type="transmembrane region" description="Helical" evidence="18">
    <location>
        <begin position="726"/>
        <end position="748"/>
    </location>
</feature>
<evidence type="ECO:0000256" key="5">
    <source>
        <dbReference type="ARBA" id="ARBA00004555"/>
    </source>
</evidence>
<evidence type="ECO:0000256" key="12">
    <source>
        <dbReference type="ARBA" id="ARBA00022989"/>
    </source>
</evidence>
<feature type="transmembrane region" description="Helical" evidence="18">
    <location>
        <begin position="660"/>
        <end position="680"/>
    </location>
</feature>
<evidence type="ECO:0000256" key="6">
    <source>
        <dbReference type="ARBA" id="ARBA00007721"/>
    </source>
</evidence>
<dbReference type="GO" id="GO:0005856">
    <property type="term" value="C:cytoskeleton"/>
    <property type="evidence" value="ECO:0007669"/>
    <property type="project" value="UniProtKB-SubCell"/>
</dbReference>
<keyword evidence="13" id="KW-0333">Golgi apparatus</keyword>
<evidence type="ECO:0000256" key="9">
    <source>
        <dbReference type="ARBA" id="ARBA00022490"/>
    </source>
</evidence>
<dbReference type="SUPFAM" id="SSF50156">
    <property type="entry name" value="PDZ domain-like"/>
    <property type="match status" value="1"/>
</dbReference>
<comment type="function">
    <text evidence="1">Component of the sarcoglycan complex, a subcomplex of the dystrophin-glycoprotein complex which forms a link between the F-actin cytoskeleton and the extracellular matrix.</text>
</comment>
<dbReference type="InterPro" id="IPR048346">
    <property type="entry name" value="Sarcoglycan_N"/>
</dbReference>
<keyword evidence="14 18" id="KW-0472">Membrane</keyword>
<dbReference type="FunFam" id="2.30.42.10:FF:000366">
    <property type="entry name" value="SAM domaincontaining protein"/>
    <property type="match status" value="1"/>
</dbReference>
<dbReference type="InterPro" id="IPR008908">
    <property type="entry name" value="Sarcoglycan_alpha/epsilon"/>
</dbReference>
<keyword evidence="17" id="KW-0966">Cell projection</keyword>
<dbReference type="GO" id="GO:0005794">
    <property type="term" value="C:Golgi apparatus"/>
    <property type="evidence" value="ECO:0007669"/>
    <property type="project" value="UniProtKB-SubCell"/>
</dbReference>
<dbReference type="PANTHER" id="PTHR10132">
    <property type="entry name" value="ALPHA-/EPSILON-SARCOGLYCAN FAMILY MEMBER"/>
    <property type="match status" value="1"/>
</dbReference>
<evidence type="ECO:0000256" key="1">
    <source>
        <dbReference type="ARBA" id="ARBA00002860"/>
    </source>
</evidence>
<dbReference type="InterPro" id="IPR036034">
    <property type="entry name" value="PDZ_sf"/>
</dbReference>
<feature type="transmembrane region" description="Helical" evidence="18">
    <location>
        <begin position="623"/>
        <end position="640"/>
    </location>
</feature>
<feature type="domain" description="PDZ" evidence="19">
    <location>
        <begin position="513"/>
        <end position="568"/>
    </location>
</feature>
<evidence type="ECO:0000256" key="17">
    <source>
        <dbReference type="ARBA" id="ARBA00023273"/>
    </source>
</evidence>
<comment type="similarity">
    <text evidence="6">Belongs to the sarcoglycan alpha/epsilon family.</text>
</comment>
<evidence type="ECO:0000256" key="18">
    <source>
        <dbReference type="SAM" id="Phobius"/>
    </source>
</evidence>
<proteinExistence type="inferred from homology"/>
<evidence type="ECO:0000256" key="11">
    <source>
        <dbReference type="ARBA" id="ARBA00022843"/>
    </source>
</evidence>
<accession>A0AAV2KPM8</accession>
<dbReference type="Pfam" id="PF17817">
    <property type="entry name" value="PDZ_5"/>
    <property type="match status" value="1"/>
</dbReference>
<evidence type="ECO:0000256" key="10">
    <source>
        <dbReference type="ARBA" id="ARBA00022692"/>
    </source>
</evidence>
<name>A0AAV2KPM8_KNICA</name>
<keyword evidence="10 18" id="KW-0812">Transmembrane</keyword>
<dbReference type="AlphaFoldDB" id="A0AAV2KPM8"/>
<feature type="transmembrane region" description="Helical" evidence="18">
    <location>
        <begin position="803"/>
        <end position="826"/>
    </location>
</feature>
<dbReference type="Pfam" id="PF05510">
    <property type="entry name" value="Sarcoglycan_2"/>
    <property type="match status" value="1"/>
</dbReference>
<evidence type="ECO:0000256" key="8">
    <source>
        <dbReference type="ARBA" id="ARBA00022475"/>
    </source>
</evidence>
<reference evidence="20 21" key="1">
    <citation type="submission" date="2024-04" db="EMBL/GenBank/DDBJ databases">
        <authorList>
            <person name="Waldvogel A.-M."/>
            <person name="Schoenle A."/>
        </authorList>
    </citation>
    <scope>NUCLEOTIDE SEQUENCE [LARGE SCALE GENOMIC DNA]</scope>
</reference>
<dbReference type="Gene3D" id="2.30.42.10">
    <property type="match status" value="1"/>
</dbReference>
<dbReference type="SMART" id="SM00736">
    <property type="entry name" value="CADG"/>
    <property type="match status" value="1"/>
</dbReference>
<evidence type="ECO:0000256" key="14">
    <source>
        <dbReference type="ARBA" id="ARBA00023136"/>
    </source>
</evidence>
<evidence type="ECO:0000256" key="15">
    <source>
        <dbReference type="ARBA" id="ARBA00023180"/>
    </source>
</evidence>
<keyword evidence="11" id="KW-0832">Ubl conjugation</keyword>
<dbReference type="PANTHER" id="PTHR10132:SF17">
    <property type="entry name" value="EPSILON-SARCOGLYCAN"/>
    <property type="match status" value="1"/>
</dbReference>
<keyword evidence="21" id="KW-1185">Reference proteome</keyword>
<evidence type="ECO:0000313" key="20">
    <source>
        <dbReference type="EMBL" id="CAL1590014.1"/>
    </source>
</evidence>
<organism evidence="20 21">
    <name type="scientific">Knipowitschia caucasica</name>
    <name type="common">Caucasian dwarf goby</name>
    <name type="synonym">Pomatoschistus caucasicus</name>
    <dbReference type="NCBI Taxonomy" id="637954"/>
    <lineage>
        <taxon>Eukaryota</taxon>
        <taxon>Metazoa</taxon>
        <taxon>Chordata</taxon>
        <taxon>Craniata</taxon>
        <taxon>Vertebrata</taxon>
        <taxon>Euteleostomi</taxon>
        <taxon>Actinopterygii</taxon>
        <taxon>Neopterygii</taxon>
        <taxon>Teleostei</taxon>
        <taxon>Neoteleostei</taxon>
        <taxon>Acanthomorphata</taxon>
        <taxon>Gobiaria</taxon>
        <taxon>Gobiiformes</taxon>
        <taxon>Gobioidei</taxon>
        <taxon>Gobiidae</taxon>
        <taxon>Gobiinae</taxon>
        <taxon>Knipowitschia</taxon>
    </lineage>
</organism>
<dbReference type="InterPro" id="IPR040645">
    <property type="entry name" value="Neurabin-1/2_PDZ"/>
</dbReference>
<feature type="transmembrane region" description="Helical" evidence="18">
    <location>
        <begin position="328"/>
        <end position="351"/>
    </location>
</feature>
<sequence>MLALFRPVQSLLSGPWRPKENPCLCGTRSRTPRAMSAAAVALWLGAVVTIVSRAHADRNVYPSAGVLFVHVLEREYFKGEFPPYPKSGDAGNDPITFSTNLQGFPDRPGWLRYIQRTSLSDGVLYGSPTAEHAGRPTVIEITAYNRRTFETARHNLVINIMGTEEFPLPYQAEFYIKNMNVEEMLASEVLGDFLGAVKNVWQPERLNAINITSALDRGGRVPLPINNLKEGVYVMVGADVPFSSCLREVESPHNQLRCSQEMEPAISCDKKFRAQFNIDWCKISLVDITKVVPVYVSRPDPGPGILPEFGEYNPPSEALRSRDYLSDFVVTLAVPAAVAMVLFVVLGYAMCCRREGVVKRNMKTPDIQLVQHNTIQKSSKELRSLSKNREISWPLSTLPVFNPVSGEVVPPLHPDSYETTSMPLMQTQTNLQNQITIPQQRPSGDAYVMSTFRRLEVGMHGQDSVGSEGSAVTAVFSTYSNEDYDRRNEEVDPVASSAEYELEKRVEKLELFPVELEKDEDGLGISIIGMGVGADAGLEKLGIFVKTVIEGGAAERDSRLVQTGLYRGLVHDLRLGGLELVHDLRLAGLGLVHDLRLAGLGLVHDLRLVQLGLNRGLIYDKRLVGFGLALGLVLNIRWVGLGLGRGLGFDIRGLVLDMRLAGLGLVCNMRLAGLGLVWDIKLVGLGLVLKIKLAGLGLVWVMRLAGKGLVWDIKLAGLGLVWDTRLAGLGLVCNMRLAVLGLVCNMRLAGLGLVWDMRLAGLGLVLNIKLVGLGLVWVMRLAGKGLVWDIKLAGLGLVWDMRLAGLGLVLNIKLVGLGLVLNIKLVGLGLVWDMRLAFVSEP</sequence>
<feature type="transmembrane region" description="Helical" evidence="18">
    <location>
        <begin position="760"/>
        <end position="783"/>
    </location>
</feature>
<keyword evidence="12 18" id="KW-1133">Transmembrane helix</keyword>
<keyword evidence="8" id="KW-1003">Cell membrane</keyword>
<protein>
    <recommendedName>
        <fullName evidence="7">Epsilon-sarcoglycan</fullName>
    </recommendedName>
</protein>
<evidence type="ECO:0000256" key="4">
    <source>
        <dbReference type="ARBA" id="ARBA00004513"/>
    </source>
</evidence>
<dbReference type="InterPro" id="IPR001478">
    <property type="entry name" value="PDZ"/>
</dbReference>
<keyword evidence="15" id="KW-0325">Glycoprotein</keyword>
<dbReference type="GO" id="GO:0030425">
    <property type="term" value="C:dendrite"/>
    <property type="evidence" value="ECO:0007669"/>
    <property type="project" value="UniProtKB-SubCell"/>
</dbReference>
<evidence type="ECO:0000313" key="21">
    <source>
        <dbReference type="Proteomes" id="UP001497482"/>
    </source>
</evidence>
<dbReference type="Proteomes" id="UP001497482">
    <property type="component" value="Chromosome 19"/>
</dbReference>
<dbReference type="InterPro" id="IPR048347">
    <property type="entry name" value="Sarcoglycan_C"/>
</dbReference>